<dbReference type="EMBL" id="JANJQO010000035">
    <property type="protein sequence ID" value="KAJ2983302.1"/>
    <property type="molecule type" value="Genomic_DNA"/>
</dbReference>
<reference evidence="1" key="1">
    <citation type="submission" date="2022-08" db="EMBL/GenBank/DDBJ databases">
        <title>Genome Sequence of Lecanicillium fungicola.</title>
        <authorList>
            <person name="Buettner E."/>
        </authorList>
    </citation>
    <scope>NUCLEOTIDE SEQUENCE</scope>
    <source>
        <strain evidence="1">Babe33</strain>
    </source>
</reference>
<proteinExistence type="predicted"/>
<dbReference type="Proteomes" id="UP001143910">
    <property type="component" value="Unassembled WGS sequence"/>
</dbReference>
<accession>A0ACC1NVC5</accession>
<evidence type="ECO:0000313" key="2">
    <source>
        <dbReference type="Proteomes" id="UP001143910"/>
    </source>
</evidence>
<organism evidence="1 2">
    <name type="scientific">Zarea fungicola</name>
    <dbReference type="NCBI Taxonomy" id="93591"/>
    <lineage>
        <taxon>Eukaryota</taxon>
        <taxon>Fungi</taxon>
        <taxon>Dikarya</taxon>
        <taxon>Ascomycota</taxon>
        <taxon>Pezizomycotina</taxon>
        <taxon>Sordariomycetes</taxon>
        <taxon>Hypocreomycetidae</taxon>
        <taxon>Hypocreales</taxon>
        <taxon>Cordycipitaceae</taxon>
        <taxon>Zarea</taxon>
    </lineage>
</organism>
<evidence type="ECO:0000313" key="1">
    <source>
        <dbReference type="EMBL" id="KAJ2983302.1"/>
    </source>
</evidence>
<name>A0ACC1NVC5_9HYPO</name>
<protein>
    <submittedName>
        <fullName evidence="1">Uncharacterized protein</fullName>
    </submittedName>
</protein>
<comment type="caution">
    <text evidence="1">The sequence shown here is derived from an EMBL/GenBank/DDBJ whole genome shotgun (WGS) entry which is preliminary data.</text>
</comment>
<gene>
    <name evidence="1" type="ORF">NQ176_g787</name>
</gene>
<sequence>MRGLYIILGLWSIANASIIGTLHSDAYSECYADRGLEQADLNAAGRFLEKNLAATPAGLAMVMNECVYKRHNTTVMSICNGSARNRTITQGEVQRGISQLFKDCNKLGTFTGVHVVNNLTFAAYGIFAGINIKPPGGKNPPDTPGSVRRGGKGSWLEFVGDSPLKVRADETDCPVSFLGQSRTDCPRPEGITLNEDGSCGPILPNKNSCQTFCEQKRTGLLGQETRAPGEAGLSQLPGQALALTKGKETSISQGFSAGLEGVLKEVFGAGVTYEWSYGSAKMESIERTAEPAADPEMWTRWVFFPRLIESCGTISRKKPELQIIGKGGSVPVCTGDVETLTDKCSISPYLVDGEASALWALRYEWQDGVIRPMDEQHPSYKAICNTPDPDGDGEDECTEGIPPASE</sequence>
<keyword evidence="2" id="KW-1185">Reference proteome</keyword>